<dbReference type="EMBL" id="JARJLG010000005">
    <property type="protein sequence ID" value="KAJ7780735.1"/>
    <property type="molecule type" value="Genomic_DNA"/>
</dbReference>
<comment type="caution">
    <text evidence="2">The sequence shown here is derived from an EMBL/GenBank/DDBJ whole genome shotgun (WGS) entry which is preliminary data.</text>
</comment>
<gene>
    <name evidence="2" type="ORF">DFH07DRAFT_729394</name>
</gene>
<evidence type="ECO:0000256" key="1">
    <source>
        <dbReference type="SAM" id="Coils"/>
    </source>
</evidence>
<keyword evidence="1" id="KW-0175">Coiled coil</keyword>
<evidence type="ECO:0000313" key="2">
    <source>
        <dbReference type="EMBL" id="KAJ7780735.1"/>
    </source>
</evidence>
<sequence length="111" mass="12129">YVPSCPEILEIRALLGPPADELARFDVQIGEMEAALAELKGERDSLKTAIDAHRALISTIRRTPEDIFREIFLSCSYGSRRGAPASGAHLQPLAECCVLHSQTFATYTGPE</sequence>
<dbReference type="AlphaFoldDB" id="A0AAD7K8W2"/>
<reference evidence="2" key="1">
    <citation type="submission" date="2023-03" db="EMBL/GenBank/DDBJ databases">
        <title>Massive genome expansion in bonnet fungi (Mycena s.s.) driven by repeated elements and novel gene families across ecological guilds.</title>
        <authorList>
            <consortium name="Lawrence Berkeley National Laboratory"/>
            <person name="Harder C.B."/>
            <person name="Miyauchi S."/>
            <person name="Viragh M."/>
            <person name="Kuo A."/>
            <person name="Thoen E."/>
            <person name="Andreopoulos B."/>
            <person name="Lu D."/>
            <person name="Skrede I."/>
            <person name="Drula E."/>
            <person name="Henrissat B."/>
            <person name="Morin E."/>
            <person name="Kohler A."/>
            <person name="Barry K."/>
            <person name="LaButti K."/>
            <person name="Morin E."/>
            <person name="Salamov A."/>
            <person name="Lipzen A."/>
            <person name="Mereny Z."/>
            <person name="Hegedus B."/>
            <person name="Baldrian P."/>
            <person name="Stursova M."/>
            <person name="Weitz H."/>
            <person name="Taylor A."/>
            <person name="Grigoriev I.V."/>
            <person name="Nagy L.G."/>
            <person name="Martin F."/>
            <person name="Kauserud H."/>
        </authorList>
    </citation>
    <scope>NUCLEOTIDE SEQUENCE</scope>
    <source>
        <strain evidence="2">CBHHK188m</strain>
    </source>
</reference>
<feature type="non-terminal residue" evidence="2">
    <location>
        <position position="1"/>
    </location>
</feature>
<keyword evidence="3" id="KW-1185">Reference proteome</keyword>
<dbReference type="Proteomes" id="UP001215280">
    <property type="component" value="Unassembled WGS sequence"/>
</dbReference>
<protein>
    <submittedName>
        <fullName evidence="2">Uncharacterized protein</fullName>
    </submittedName>
</protein>
<evidence type="ECO:0000313" key="3">
    <source>
        <dbReference type="Proteomes" id="UP001215280"/>
    </source>
</evidence>
<accession>A0AAD7K8W2</accession>
<proteinExistence type="predicted"/>
<feature type="coiled-coil region" evidence="1">
    <location>
        <begin position="22"/>
        <end position="56"/>
    </location>
</feature>
<name>A0AAD7K8W2_9AGAR</name>
<organism evidence="2 3">
    <name type="scientific">Mycena maculata</name>
    <dbReference type="NCBI Taxonomy" id="230809"/>
    <lineage>
        <taxon>Eukaryota</taxon>
        <taxon>Fungi</taxon>
        <taxon>Dikarya</taxon>
        <taxon>Basidiomycota</taxon>
        <taxon>Agaricomycotina</taxon>
        <taxon>Agaricomycetes</taxon>
        <taxon>Agaricomycetidae</taxon>
        <taxon>Agaricales</taxon>
        <taxon>Marasmiineae</taxon>
        <taxon>Mycenaceae</taxon>
        <taxon>Mycena</taxon>
    </lineage>
</organism>